<evidence type="ECO:0000313" key="2">
    <source>
        <dbReference type="Proteomes" id="UP000235388"/>
    </source>
</evidence>
<name>A0A2N5VV11_9BASI</name>
<evidence type="ECO:0000313" key="1">
    <source>
        <dbReference type="EMBL" id="PLW53823.1"/>
    </source>
</evidence>
<dbReference type="EMBL" id="PGCJ01000056">
    <property type="protein sequence ID" value="PLW53823.1"/>
    <property type="molecule type" value="Genomic_DNA"/>
</dbReference>
<dbReference type="AlphaFoldDB" id="A0A2N5VV11"/>
<dbReference type="Proteomes" id="UP000235388">
    <property type="component" value="Unassembled WGS sequence"/>
</dbReference>
<keyword evidence="2" id="KW-1185">Reference proteome</keyword>
<accession>A0A2N5VV11</accession>
<dbReference type="OrthoDB" id="7691805at2759"/>
<protein>
    <submittedName>
        <fullName evidence="1">Uncharacterized protein</fullName>
    </submittedName>
</protein>
<sequence>MVELTVELPAKEKLNGTNFLKWKIWMKSILQLKRLYLLVTQEEQPAASLELDNKDPLRRSNAIAILTLNCNVKIVSQFSNKANDDPCKFWELLEGFYQPKTIQNQLAYLNQIFTTILSSEKLEANLTTLYENSWILCSLIDDKKTKPRSLLELVIATWAMINLPKDFKMAGALIIKRCEIKKATPSLKQTIEELRLYIQRNKSSQEAATSRAVVFHLRSNAKRYIL</sequence>
<gene>
    <name evidence="1" type="ORF">PCANC_03583</name>
</gene>
<organism evidence="1 2">
    <name type="scientific">Puccinia coronata f. sp. avenae</name>
    <dbReference type="NCBI Taxonomy" id="200324"/>
    <lineage>
        <taxon>Eukaryota</taxon>
        <taxon>Fungi</taxon>
        <taxon>Dikarya</taxon>
        <taxon>Basidiomycota</taxon>
        <taxon>Pucciniomycotina</taxon>
        <taxon>Pucciniomycetes</taxon>
        <taxon>Pucciniales</taxon>
        <taxon>Pucciniaceae</taxon>
        <taxon>Puccinia</taxon>
    </lineage>
</organism>
<reference evidence="1 2" key="1">
    <citation type="submission" date="2017-11" db="EMBL/GenBank/DDBJ databases">
        <title>De novo assembly and phasing of dikaryotic genomes from two isolates of Puccinia coronata f. sp. avenae, the causal agent of oat crown rust.</title>
        <authorList>
            <person name="Miller M.E."/>
            <person name="Zhang Y."/>
            <person name="Omidvar V."/>
            <person name="Sperschneider J."/>
            <person name="Schwessinger B."/>
            <person name="Raley C."/>
            <person name="Palmer J.M."/>
            <person name="Garnica D."/>
            <person name="Upadhyaya N."/>
            <person name="Rathjen J."/>
            <person name="Taylor J.M."/>
            <person name="Park R.F."/>
            <person name="Dodds P.N."/>
            <person name="Hirsch C.D."/>
            <person name="Kianian S.F."/>
            <person name="Figueroa M."/>
        </authorList>
    </citation>
    <scope>NUCLEOTIDE SEQUENCE [LARGE SCALE GENOMIC DNA]</scope>
    <source>
        <strain evidence="1">12NC29</strain>
    </source>
</reference>
<proteinExistence type="predicted"/>
<comment type="caution">
    <text evidence="1">The sequence shown here is derived from an EMBL/GenBank/DDBJ whole genome shotgun (WGS) entry which is preliminary data.</text>
</comment>